<proteinExistence type="predicted"/>
<evidence type="ECO:0000313" key="2">
    <source>
        <dbReference type="Proteomes" id="UP001198163"/>
    </source>
</evidence>
<dbReference type="EMBL" id="JAINWA010000001">
    <property type="protein sequence ID" value="MCD1653383.1"/>
    <property type="molecule type" value="Genomic_DNA"/>
</dbReference>
<gene>
    <name evidence="1" type="ORF">K7J14_01555</name>
</gene>
<name>A0AAE3JHT4_9SPIR</name>
<sequence length="131" mass="14631">MKTRNALVIEHICIGFKNIIQNTNFADCHQSLSPFGMKWGRGILIKGSNYLEAVTGPYGISHSSLKENLGKDEQTAGAFYFGFNQANKTLYLEYASDTNFDFHDEKIINAIMVSLKEENGPLKGFKLSTES</sequence>
<organism evidence="1 2">
    <name type="scientific">Teretinema zuelzerae</name>
    <dbReference type="NCBI Taxonomy" id="156"/>
    <lineage>
        <taxon>Bacteria</taxon>
        <taxon>Pseudomonadati</taxon>
        <taxon>Spirochaetota</taxon>
        <taxon>Spirochaetia</taxon>
        <taxon>Spirochaetales</taxon>
        <taxon>Treponemataceae</taxon>
        <taxon>Teretinema</taxon>
    </lineage>
</organism>
<evidence type="ECO:0000313" key="1">
    <source>
        <dbReference type="EMBL" id="MCD1653383.1"/>
    </source>
</evidence>
<dbReference type="Proteomes" id="UP001198163">
    <property type="component" value="Unassembled WGS sequence"/>
</dbReference>
<dbReference type="RefSeq" id="WP_230752319.1">
    <property type="nucleotide sequence ID" value="NZ_JAINWA010000001.1"/>
</dbReference>
<dbReference type="AlphaFoldDB" id="A0AAE3JHT4"/>
<protein>
    <submittedName>
        <fullName evidence="1">Uncharacterized protein</fullName>
    </submittedName>
</protein>
<reference evidence="1" key="1">
    <citation type="submission" date="2021-08" db="EMBL/GenBank/DDBJ databases">
        <title>Comparative analyses of Brucepasteria parasyntrophica and Teretinema zuelzerae.</title>
        <authorList>
            <person name="Song Y."/>
            <person name="Brune A."/>
        </authorList>
    </citation>
    <scope>NUCLEOTIDE SEQUENCE</scope>
    <source>
        <strain evidence="1">DSM 1903</strain>
    </source>
</reference>
<accession>A0AAE3JHT4</accession>
<keyword evidence="2" id="KW-1185">Reference proteome</keyword>
<comment type="caution">
    <text evidence="1">The sequence shown here is derived from an EMBL/GenBank/DDBJ whole genome shotgun (WGS) entry which is preliminary data.</text>
</comment>